<name>A0A562SKX5_CHIJA</name>
<dbReference type="InterPro" id="IPR023393">
    <property type="entry name" value="START-like_dom_sf"/>
</dbReference>
<accession>A0A562SKX5</accession>
<dbReference type="Pfam" id="PF08327">
    <property type="entry name" value="AHSA1"/>
    <property type="match status" value="1"/>
</dbReference>
<evidence type="ECO:0000313" key="4">
    <source>
        <dbReference type="Proteomes" id="UP000316778"/>
    </source>
</evidence>
<evidence type="ECO:0000313" key="3">
    <source>
        <dbReference type="EMBL" id="TWI81971.1"/>
    </source>
</evidence>
<proteinExistence type="inferred from homology"/>
<dbReference type="EMBL" id="VLLG01000007">
    <property type="protein sequence ID" value="TWI81971.1"/>
    <property type="molecule type" value="Genomic_DNA"/>
</dbReference>
<dbReference type="Proteomes" id="UP000316778">
    <property type="component" value="Unassembled WGS sequence"/>
</dbReference>
<comment type="caution">
    <text evidence="3">The sequence shown here is derived from an EMBL/GenBank/DDBJ whole genome shotgun (WGS) entry which is preliminary data.</text>
</comment>
<keyword evidence="4" id="KW-1185">Reference proteome</keyword>
<feature type="domain" description="Activator of Hsp90 ATPase homologue 1/2-like C-terminal" evidence="2">
    <location>
        <begin position="26"/>
        <end position="169"/>
    </location>
</feature>
<dbReference type="AlphaFoldDB" id="A0A562SKX5"/>
<dbReference type="InterPro" id="IPR013538">
    <property type="entry name" value="ASHA1/2-like_C"/>
</dbReference>
<dbReference type="CDD" id="cd07814">
    <property type="entry name" value="SRPBCC_CalC_Aha1-like"/>
    <property type="match status" value="1"/>
</dbReference>
<protein>
    <submittedName>
        <fullName evidence="3">Uncharacterized protein YndB with AHSA1/START domain</fullName>
    </submittedName>
</protein>
<dbReference type="Gene3D" id="3.30.530.20">
    <property type="match status" value="1"/>
</dbReference>
<gene>
    <name evidence="3" type="ORF">LX66_5287</name>
</gene>
<dbReference type="RefSeq" id="WP_145719038.1">
    <property type="nucleotide sequence ID" value="NZ_BAAAFY010000003.1"/>
</dbReference>
<reference evidence="3 4" key="1">
    <citation type="journal article" date="2013" name="Stand. Genomic Sci.">
        <title>Genomic Encyclopedia of Type Strains, Phase I: The one thousand microbial genomes (KMG-I) project.</title>
        <authorList>
            <person name="Kyrpides N.C."/>
            <person name="Woyke T."/>
            <person name="Eisen J.A."/>
            <person name="Garrity G."/>
            <person name="Lilburn T.G."/>
            <person name="Beck B.J."/>
            <person name="Whitman W.B."/>
            <person name="Hugenholtz P."/>
            <person name="Klenk H.P."/>
        </authorList>
    </citation>
    <scope>NUCLEOTIDE SEQUENCE [LARGE SCALE GENOMIC DNA]</scope>
    <source>
        <strain evidence="3 4">DSM 13484</strain>
    </source>
</reference>
<organism evidence="3 4">
    <name type="scientific">Chitinophaga japonensis</name>
    <name type="common">Flexibacter japonensis</name>
    <dbReference type="NCBI Taxonomy" id="104662"/>
    <lineage>
        <taxon>Bacteria</taxon>
        <taxon>Pseudomonadati</taxon>
        <taxon>Bacteroidota</taxon>
        <taxon>Chitinophagia</taxon>
        <taxon>Chitinophagales</taxon>
        <taxon>Chitinophagaceae</taxon>
        <taxon>Chitinophaga</taxon>
    </lineage>
</organism>
<evidence type="ECO:0000259" key="2">
    <source>
        <dbReference type="Pfam" id="PF08327"/>
    </source>
</evidence>
<evidence type="ECO:0000256" key="1">
    <source>
        <dbReference type="ARBA" id="ARBA00006817"/>
    </source>
</evidence>
<dbReference type="SUPFAM" id="SSF55961">
    <property type="entry name" value="Bet v1-like"/>
    <property type="match status" value="1"/>
</dbReference>
<comment type="similarity">
    <text evidence="1">Belongs to the AHA1 family.</text>
</comment>
<dbReference type="OrthoDB" id="9795306at2"/>
<sequence>MNGKLLFDFVVNKENNTIVVKREFAADLELVWKAWTTAELLDQWWAPAPCRAETKSMDFREGGYWLYCMIVPEEGSSEANQVHWGRQDFEKIVLHKSFSGTDVFCDENGYASPELPKGRFENVFSQETDGKTLVVITSTHNSLEELEMVMEMGFKEGFTVSLENLDNLLSTLKK</sequence>